<dbReference type="GO" id="GO:0015293">
    <property type="term" value="F:symporter activity"/>
    <property type="evidence" value="ECO:0007669"/>
    <property type="project" value="UniProtKB-KW"/>
</dbReference>
<keyword evidence="5 9" id="KW-0812">Transmembrane</keyword>
<evidence type="ECO:0000256" key="9">
    <source>
        <dbReference type="SAM" id="Phobius"/>
    </source>
</evidence>
<feature type="transmembrane region" description="Helical" evidence="9">
    <location>
        <begin position="182"/>
        <end position="203"/>
    </location>
</feature>
<keyword evidence="8 9" id="KW-0472">Membrane</keyword>
<dbReference type="AlphaFoldDB" id="A0A437PX04"/>
<keyword evidence="4" id="KW-0762">Sugar transport</keyword>
<proteinExistence type="predicted"/>
<name>A0A437PX04_9BACT</name>
<dbReference type="Pfam" id="PF06379">
    <property type="entry name" value="RhaT"/>
    <property type="match status" value="1"/>
</dbReference>
<comment type="caution">
    <text evidence="10">The sequence shown here is derived from an EMBL/GenBank/DDBJ whole genome shotgun (WGS) entry which is preliminary data.</text>
</comment>
<evidence type="ECO:0000313" key="11">
    <source>
        <dbReference type="Proteomes" id="UP000282832"/>
    </source>
</evidence>
<keyword evidence="3" id="KW-0997">Cell inner membrane</keyword>
<accession>A0A437PX04</accession>
<evidence type="ECO:0000313" key="10">
    <source>
        <dbReference type="EMBL" id="RVU26806.1"/>
    </source>
</evidence>
<gene>
    <name evidence="10" type="primary">rhaT</name>
    <name evidence="10" type="ORF">EOJ36_02075</name>
</gene>
<dbReference type="GO" id="GO:0015153">
    <property type="term" value="F:rhamnose transmembrane transporter activity"/>
    <property type="evidence" value="ECO:0007669"/>
    <property type="project" value="InterPro"/>
</dbReference>
<reference evidence="10 11" key="1">
    <citation type="submission" date="2019-01" db="EMBL/GenBank/DDBJ databases">
        <authorList>
            <person name="Chen W.-M."/>
        </authorList>
    </citation>
    <scope>NUCLEOTIDE SEQUENCE [LARGE SCALE GENOMIC DNA]</scope>
    <source>
        <strain evidence="10 11">FSY-15</strain>
    </source>
</reference>
<feature type="transmembrane region" description="Helical" evidence="9">
    <location>
        <begin position="298"/>
        <end position="316"/>
    </location>
</feature>
<evidence type="ECO:0000256" key="6">
    <source>
        <dbReference type="ARBA" id="ARBA00022847"/>
    </source>
</evidence>
<sequence length="351" mass="38101">MGAILGLLFHSLGGFASGSFYIPYRKIQVWSWETAWIIGGVFSWILVPYIAAAITVPGFMDIISHAEGTTIFWTYTFGVLWGIGGLTFGLAMRYLGMSLGMSIALSLCSIVGSLLPPIFREITGIAGGDTISQIFATDGGKIVILGIFVCILGIILCGRAGMMKENELSHEQKAESIKEFNIGKGIIVAVISGLLSACFNFGIEAGKEMAHTAVANGADPLFQNNVIFVVILWGGFTTNFIWCMYLNNSNKTFGDYTNSESPWKKNILFAAIAGTTWFLQFFFYGMGESKLGNGASSWILHMATIILTSNLWGLYFKEWKGVSSKTMRTVIGGILVILLSVLIVGYGNSLK</sequence>
<feature type="transmembrane region" description="Helical" evidence="9">
    <location>
        <begin position="99"/>
        <end position="119"/>
    </location>
</feature>
<evidence type="ECO:0000256" key="2">
    <source>
        <dbReference type="ARBA" id="ARBA00022475"/>
    </source>
</evidence>
<feature type="transmembrane region" description="Helical" evidence="9">
    <location>
        <begin position="267"/>
        <end position="286"/>
    </location>
</feature>
<dbReference type="Proteomes" id="UP000282832">
    <property type="component" value="Unassembled WGS sequence"/>
</dbReference>
<feature type="transmembrane region" description="Helical" evidence="9">
    <location>
        <begin position="226"/>
        <end position="246"/>
    </location>
</feature>
<dbReference type="RefSeq" id="WP_127802357.1">
    <property type="nucleotide sequence ID" value="NZ_SACY01000001.1"/>
</dbReference>
<evidence type="ECO:0000256" key="5">
    <source>
        <dbReference type="ARBA" id="ARBA00022692"/>
    </source>
</evidence>
<evidence type="ECO:0000256" key="4">
    <source>
        <dbReference type="ARBA" id="ARBA00022597"/>
    </source>
</evidence>
<keyword evidence="11" id="KW-1185">Reference proteome</keyword>
<dbReference type="EMBL" id="SACY01000001">
    <property type="protein sequence ID" value="RVU26806.1"/>
    <property type="molecule type" value="Genomic_DNA"/>
</dbReference>
<organism evidence="10 11">
    <name type="scientific">Sandaracinomonas limnophila</name>
    <dbReference type="NCBI Taxonomy" id="1862386"/>
    <lineage>
        <taxon>Bacteria</taxon>
        <taxon>Pseudomonadati</taxon>
        <taxon>Bacteroidota</taxon>
        <taxon>Cytophagia</taxon>
        <taxon>Cytophagales</taxon>
        <taxon>Flectobacillaceae</taxon>
        <taxon>Sandaracinomonas</taxon>
    </lineage>
</organism>
<feature type="transmembrane region" description="Helical" evidence="9">
    <location>
        <begin position="139"/>
        <end position="161"/>
    </location>
</feature>
<dbReference type="NCBIfam" id="NF010024">
    <property type="entry name" value="PRK13499.1-4"/>
    <property type="match status" value="1"/>
</dbReference>
<evidence type="ECO:0000256" key="3">
    <source>
        <dbReference type="ARBA" id="ARBA00022519"/>
    </source>
</evidence>
<keyword evidence="2" id="KW-1003">Cell membrane</keyword>
<dbReference type="InterPro" id="IPR004673">
    <property type="entry name" value="L-rhamnose-proton_sym_RhaT"/>
</dbReference>
<evidence type="ECO:0000256" key="8">
    <source>
        <dbReference type="ARBA" id="ARBA00023136"/>
    </source>
</evidence>
<feature type="transmembrane region" description="Helical" evidence="9">
    <location>
        <begin position="36"/>
        <end position="60"/>
    </location>
</feature>
<evidence type="ECO:0000256" key="7">
    <source>
        <dbReference type="ARBA" id="ARBA00022989"/>
    </source>
</evidence>
<dbReference type="GO" id="GO:0016020">
    <property type="term" value="C:membrane"/>
    <property type="evidence" value="ECO:0007669"/>
    <property type="project" value="InterPro"/>
</dbReference>
<protein>
    <submittedName>
        <fullName evidence="10">L-rhamnose/proton symporter RhaT</fullName>
    </submittedName>
</protein>
<keyword evidence="7 9" id="KW-1133">Transmembrane helix</keyword>
<feature type="transmembrane region" description="Helical" evidence="9">
    <location>
        <begin position="6"/>
        <end position="24"/>
    </location>
</feature>
<evidence type="ECO:0000256" key="1">
    <source>
        <dbReference type="ARBA" id="ARBA00022448"/>
    </source>
</evidence>
<feature type="transmembrane region" description="Helical" evidence="9">
    <location>
        <begin position="72"/>
        <end position="92"/>
    </location>
</feature>
<keyword evidence="1" id="KW-0813">Transport</keyword>
<keyword evidence="6" id="KW-0769">Symport</keyword>
<feature type="transmembrane region" description="Helical" evidence="9">
    <location>
        <begin position="328"/>
        <end position="347"/>
    </location>
</feature>
<dbReference type="OrthoDB" id="9790043at2"/>